<dbReference type="InterPro" id="IPR020903">
    <property type="entry name" value="ENaC_CS"/>
</dbReference>
<accession>A0A3P6SRH7</accession>
<dbReference type="OrthoDB" id="252722at2759"/>
<dbReference type="Proteomes" id="UP000277928">
    <property type="component" value="Unassembled WGS sequence"/>
</dbReference>
<evidence type="ECO:0000313" key="4">
    <source>
        <dbReference type="EMBL" id="VDK70245.1"/>
    </source>
</evidence>
<dbReference type="GO" id="GO:0008270">
    <property type="term" value="F:zinc ion binding"/>
    <property type="evidence" value="ECO:0007669"/>
    <property type="project" value="UniProtKB-KW"/>
</dbReference>
<evidence type="ECO:0000256" key="3">
    <source>
        <dbReference type="ARBA" id="ARBA00022833"/>
    </source>
</evidence>
<dbReference type="PROSITE" id="PS00518">
    <property type="entry name" value="ZF_RING_1"/>
    <property type="match status" value="1"/>
</dbReference>
<dbReference type="EMBL" id="UYRX01000033">
    <property type="protein sequence ID" value="VDK70245.1"/>
    <property type="molecule type" value="Genomic_DNA"/>
</dbReference>
<name>A0A3P6SRH7_LITSI</name>
<dbReference type="PROSITE" id="PS01206">
    <property type="entry name" value="ASC"/>
    <property type="match status" value="1"/>
</dbReference>
<organism evidence="4 5">
    <name type="scientific">Litomosoides sigmodontis</name>
    <name type="common">Filarial nematode worm</name>
    <dbReference type="NCBI Taxonomy" id="42156"/>
    <lineage>
        <taxon>Eukaryota</taxon>
        <taxon>Metazoa</taxon>
        <taxon>Ecdysozoa</taxon>
        <taxon>Nematoda</taxon>
        <taxon>Chromadorea</taxon>
        <taxon>Rhabditida</taxon>
        <taxon>Spirurina</taxon>
        <taxon>Spiruromorpha</taxon>
        <taxon>Filarioidea</taxon>
        <taxon>Onchocercidae</taxon>
        <taxon>Litomosoides</taxon>
    </lineage>
</organism>
<dbReference type="AlphaFoldDB" id="A0A3P6SRH7"/>
<keyword evidence="5" id="KW-1185">Reference proteome</keyword>
<keyword evidence="2" id="KW-0863">Zinc-finger</keyword>
<protein>
    <recommendedName>
        <fullName evidence="6">RING-type domain-containing protein</fullName>
    </recommendedName>
</protein>
<dbReference type="GO" id="GO:0016020">
    <property type="term" value="C:membrane"/>
    <property type="evidence" value="ECO:0007669"/>
    <property type="project" value="InterPro"/>
</dbReference>
<dbReference type="GO" id="GO:0005272">
    <property type="term" value="F:sodium channel activity"/>
    <property type="evidence" value="ECO:0007669"/>
    <property type="project" value="InterPro"/>
</dbReference>
<dbReference type="InterPro" id="IPR017907">
    <property type="entry name" value="Znf_RING_CS"/>
</dbReference>
<evidence type="ECO:0000256" key="1">
    <source>
        <dbReference type="ARBA" id="ARBA00022723"/>
    </source>
</evidence>
<keyword evidence="3" id="KW-0862">Zinc</keyword>
<proteinExistence type="predicted"/>
<keyword evidence="1" id="KW-0479">Metal-binding</keyword>
<gene>
    <name evidence="4" type="ORF">NLS_LOCUS1037</name>
</gene>
<reference evidence="4 5" key="1">
    <citation type="submission" date="2018-08" db="EMBL/GenBank/DDBJ databases">
        <authorList>
            <person name="Laetsch R D."/>
            <person name="Stevens L."/>
            <person name="Kumar S."/>
            <person name="Blaxter L. M."/>
        </authorList>
    </citation>
    <scope>NUCLEOTIDE SEQUENCE [LARGE SCALE GENOMIC DNA]</scope>
</reference>
<evidence type="ECO:0000256" key="2">
    <source>
        <dbReference type="ARBA" id="ARBA00022771"/>
    </source>
</evidence>
<sequence>MLTPLRDLLRSIDLQSLVPKCGGCSEKFDAFLRTPYILSCCHTLCFTCLTQTCCICLQCCVEHHNGHILQEIFITFDKSLLATEYIHHKFKLMSVLSKPPTPATFTSKTSNLTSSERVRIESGGSRAEYVNIATNNESNLKFLPEVFLNRPF</sequence>
<evidence type="ECO:0000313" key="5">
    <source>
        <dbReference type="Proteomes" id="UP000277928"/>
    </source>
</evidence>
<evidence type="ECO:0008006" key="6">
    <source>
        <dbReference type="Google" id="ProtNLM"/>
    </source>
</evidence>